<name>A0AA50QAU3_9GAMM</name>
<dbReference type="RefSeq" id="WP_306760742.1">
    <property type="nucleotide sequence ID" value="NZ_CP118224.1"/>
</dbReference>
<feature type="domain" description="DUF5983" evidence="1">
    <location>
        <begin position="8"/>
        <end position="95"/>
    </location>
</feature>
<protein>
    <recommendedName>
        <fullName evidence="1">DUF5983 domain-containing protein</fullName>
    </recommendedName>
</protein>
<gene>
    <name evidence="2" type="ORF">PU634_10505</name>
</gene>
<evidence type="ECO:0000313" key="2">
    <source>
        <dbReference type="EMBL" id="WMC09547.1"/>
    </source>
</evidence>
<dbReference type="EMBL" id="CP118224">
    <property type="protein sequence ID" value="WMC09547.1"/>
    <property type="molecule type" value="Genomic_DNA"/>
</dbReference>
<evidence type="ECO:0000259" key="1">
    <source>
        <dbReference type="Pfam" id="PF19419"/>
    </source>
</evidence>
<dbReference type="AlphaFoldDB" id="A0AA50QAU3"/>
<dbReference type="Proteomes" id="UP001223802">
    <property type="component" value="Chromosome"/>
</dbReference>
<evidence type="ECO:0000313" key="3">
    <source>
        <dbReference type="Proteomes" id="UP001223802"/>
    </source>
</evidence>
<keyword evidence="3" id="KW-1185">Reference proteome</keyword>
<proteinExistence type="predicted"/>
<accession>A0AA50QAU3</accession>
<sequence length="95" mass="11332">MEQEKLVLLSTGHISEPDARRLEQLARELHMEERLWNRGYGFMMQVELMQDAIAECQLPLTSLPWVLDYVRERGAQWLLLDRDVETIEDLPTYDW</sequence>
<dbReference type="InterPro" id="IPR046025">
    <property type="entry name" value="DUF5983"/>
</dbReference>
<dbReference type="Pfam" id="PF19419">
    <property type="entry name" value="DUF5983"/>
    <property type="match status" value="1"/>
</dbReference>
<reference evidence="2 3" key="1">
    <citation type="submission" date="2023-02" db="EMBL/GenBank/DDBJ databases">
        <title>Complete genome sequence of a novel bacterium Oceanimonas sp. NTOU-MSR1 isolated from marine coast sediment.</title>
        <authorList>
            <person name="Yang H.-T."/>
            <person name="Chen Y.-L."/>
            <person name="Ho Y.-N."/>
        </authorList>
    </citation>
    <scope>NUCLEOTIDE SEQUENCE [LARGE SCALE GENOMIC DNA]</scope>
    <source>
        <strain evidence="2 3">NTOU-MSR1</strain>
    </source>
</reference>
<dbReference type="KEGG" id="ope:PU634_10505"/>
<organism evidence="2 3">
    <name type="scientific">Oceanimonas pelagia</name>
    <dbReference type="NCBI Taxonomy" id="3028314"/>
    <lineage>
        <taxon>Bacteria</taxon>
        <taxon>Pseudomonadati</taxon>
        <taxon>Pseudomonadota</taxon>
        <taxon>Gammaproteobacteria</taxon>
        <taxon>Aeromonadales</taxon>
        <taxon>Aeromonadaceae</taxon>
        <taxon>Oceanimonas</taxon>
    </lineage>
</organism>